<name>A0AAD5MFW5_PARTN</name>
<organism evidence="1 2">
    <name type="scientific">Parelaphostrongylus tenuis</name>
    <name type="common">Meningeal worm</name>
    <dbReference type="NCBI Taxonomy" id="148309"/>
    <lineage>
        <taxon>Eukaryota</taxon>
        <taxon>Metazoa</taxon>
        <taxon>Ecdysozoa</taxon>
        <taxon>Nematoda</taxon>
        <taxon>Chromadorea</taxon>
        <taxon>Rhabditida</taxon>
        <taxon>Rhabditina</taxon>
        <taxon>Rhabditomorpha</taxon>
        <taxon>Strongyloidea</taxon>
        <taxon>Metastrongylidae</taxon>
        <taxon>Parelaphostrongylus</taxon>
    </lineage>
</organism>
<accession>A0AAD5MFW5</accession>
<dbReference type="Proteomes" id="UP001196413">
    <property type="component" value="Unassembled WGS sequence"/>
</dbReference>
<keyword evidence="2" id="KW-1185">Reference proteome</keyword>
<dbReference type="AlphaFoldDB" id="A0AAD5MFW5"/>
<sequence length="68" mass="7558">MGDNRQEKKRMGNVLGFAQFVKADRPMQLSSADQNHFDATVISVASHLVIDSAGVLDRQFVCEGFFLI</sequence>
<evidence type="ECO:0000313" key="2">
    <source>
        <dbReference type="Proteomes" id="UP001196413"/>
    </source>
</evidence>
<comment type="caution">
    <text evidence="1">The sequence shown here is derived from an EMBL/GenBank/DDBJ whole genome shotgun (WGS) entry which is preliminary data.</text>
</comment>
<proteinExistence type="predicted"/>
<reference evidence="1" key="1">
    <citation type="submission" date="2021-06" db="EMBL/GenBank/DDBJ databases">
        <title>Parelaphostrongylus tenuis whole genome reference sequence.</title>
        <authorList>
            <person name="Garwood T.J."/>
            <person name="Larsen P.A."/>
            <person name="Fountain-Jones N.M."/>
            <person name="Garbe J.R."/>
            <person name="Macchietto M.G."/>
            <person name="Kania S.A."/>
            <person name="Gerhold R.W."/>
            <person name="Richards J.E."/>
            <person name="Wolf T.M."/>
        </authorList>
    </citation>
    <scope>NUCLEOTIDE SEQUENCE</scope>
    <source>
        <strain evidence="1">MNPRO001-30</strain>
        <tissue evidence="1">Meninges</tissue>
    </source>
</reference>
<evidence type="ECO:0000313" key="1">
    <source>
        <dbReference type="EMBL" id="KAJ1347014.1"/>
    </source>
</evidence>
<dbReference type="EMBL" id="JAHQIW010000256">
    <property type="protein sequence ID" value="KAJ1347014.1"/>
    <property type="molecule type" value="Genomic_DNA"/>
</dbReference>
<gene>
    <name evidence="1" type="ORF">KIN20_001951</name>
</gene>
<protein>
    <submittedName>
        <fullName evidence="1">Uncharacterized protein</fullName>
    </submittedName>
</protein>